<name>A0A4R6RNK4_9BURK</name>
<reference evidence="1 2" key="1">
    <citation type="submission" date="2019-03" db="EMBL/GenBank/DDBJ databases">
        <title>Genomic Encyclopedia of Type Strains, Phase IV (KMG-IV): sequencing the most valuable type-strain genomes for metagenomic binning, comparative biology and taxonomic classification.</title>
        <authorList>
            <person name="Goeker M."/>
        </authorList>
    </citation>
    <scope>NUCLEOTIDE SEQUENCE [LARGE SCALE GENOMIC DNA]</scope>
    <source>
        <strain evidence="1 2">DSM 11901</strain>
    </source>
</reference>
<protein>
    <submittedName>
        <fullName evidence="1">Ubiquinone biosynthesis protein UbiJ</fullName>
    </submittedName>
</protein>
<dbReference type="Proteomes" id="UP000294593">
    <property type="component" value="Unassembled WGS sequence"/>
</dbReference>
<gene>
    <name evidence="1" type="ORF">EV672_101306</name>
</gene>
<keyword evidence="2" id="KW-1185">Reference proteome</keyword>
<sequence>MVSGGPYNRVMPSSLTSWLAPAALARLVLLLNHVVASEPQAGLRLRPHAGRTIDLRFSGNPLAQLPPMLAGLLPAGLTPPPVRLRVTPAGLFDIAEEAPGSANPAQPEAGGLTLTVRLDDPLAMLRQGLRGQRPEVQIEGDAALAEVASWLMKNLRWDVEDDVARWLGHTPAELLRQLGEQVRQALQRFKPR</sequence>
<proteinExistence type="predicted"/>
<organism evidence="1 2">
    <name type="scientific">Aquabacterium commune</name>
    <dbReference type="NCBI Taxonomy" id="70586"/>
    <lineage>
        <taxon>Bacteria</taxon>
        <taxon>Pseudomonadati</taxon>
        <taxon>Pseudomonadota</taxon>
        <taxon>Betaproteobacteria</taxon>
        <taxon>Burkholderiales</taxon>
        <taxon>Aquabacterium</taxon>
    </lineage>
</organism>
<comment type="caution">
    <text evidence="1">The sequence shown here is derived from an EMBL/GenBank/DDBJ whole genome shotgun (WGS) entry which is preliminary data.</text>
</comment>
<keyword evidence="1" id="KW-0830">Ubiquinone</keyword>
<evidence type="ECO:0000313" key="1">
    <source>
        <dbReference type="EMBL" id="TDP88162.1"/>
    </source>
</evidence>
<dbReference type="EMBL" id="SNXW01000001">
    <property type="protein sequence ID" value="TDP88162.1"/>
    <property type="molecule type" value="Genomic_DNA"/>
</dbReference>
<accession>A0A4R6RNK4</accession>
<evidence type="ECO:0000313" key="2">
    <source>
        <dbReference type="Proteomes" id="UP000294593"/>
    </source>
</evidence>
<dbReference type="AlphaFoldDB" id="A0A4R6RNK4"/>